<evidence type="ECO:0000256" key="9">
    <source>
        <dbReference type="SAM" id="Phobius"/>
    </source>
</evidence>
<dbReference type="GO" id="GO:0008982">
    <property type="term" value="F:protein-N(PI)-phosphohistidine-sugar phosphotransferase activity"/>
    <property type="evidence" value="ECO:0007669"/>
    <property type="project" value="UniProtKB-UniRule"/>
</dbReference>
<proteinExistence type="predicted"/>
<dbReference type="InterPro" id="IPR051088">
    <property type="entry name" value="PTS_Sugar-EIIC/EIIB"/>
</dbReference>
<evidence type="ECO:0000256" key="1">
    <source>
        <dbReference type="ARBA" id="ARBA00004651"/>
    </source>
</evidence>
<gene>
    <name evidence="11" type="primary">lacE</name>
    <name evidence="11" type="ORF">SB6408_01962</name>
</gene>
<dbReference type="PANTHER" id="PTHR33989">
    <property type="match status" value="1"/>
</dbReference>
<protein>
    <recommendedName>
        <fullName evidence="8">Permease IIC component</fullName>
    </recommendedName>
</protein>
<dbReference type="GO" id="GO:1902815">
    <property type="term" value="P:N,N'-diacetylchitobiose import"/>
    <property type="evidence" value="ECO:0007669"/>
    <property type="project" value="TreeGrafter"/>
</dbReference>
<dbReference type="RefSeq" id="WP_142463825.1">
    <property type="nucleotide sequence ID" value="NZ_CABGHF010000045.1"/>
</dbReference>
<feature type="transmembrane region" description="Helical" evidence="9">
    <location>
        <begin position="283"/>
        <end position="301"/>
    </location>
</feature>
<dbReference type="InterPro" id="IPR003352">
    <property type="entry name" value="PTS_EIIC"/>
</dbReference>
<dbReference type="InterPro" id="IPR004796">
    <property type="entry name" value="PTS_IIC_cello"/>
</dbReference>
<comment type="function">
    <text evidence="8">The phosphoenolpyruvate-dependent sugar phosphotransferase system (PTS), a major carbohydrate active -transport system, catalyzes the phosphorylation of incoming sugar substrates concomitant with their translocation across the cell membrane.</text>
</comment>
<dbReference type="GO" id="GO:0009401">
    <property type="term" value="P:phosphoenolpyruvate-dependent sugar phosphotransferase system"/>
    <property type="evidence" value="ECO:0007669"/>
    <property type="project" value="InterPro"/>
</dbReference>
<dbReference type="PROSITE" id="PS51105">
    <property type="entry name" value="PTS_EIIC_TYPE_3"/>
    <property type="match status" value="1"/>
</dbReference>
<dbReference type="Proteomes" id="UP000318370">
    <property type="component" value="Unassembled WGS sequence"/>
</dbReference>
<evidence type="ECO:0000259" key="10">
    <source>
        <dbReference type="PROSITE" id="PS51105"/>
    </source>
</evidence>
<accession>A0A564N6M1</accession>
<feature type="transmembrane region" description="Helical" evidence="9">
    <location>
        <begin position="386"/>
        <end position="407"/>
    </location>
</feature>
<feature type="transmembrane region" description="Helical" evidence="9">
    <location>
        <begin position="338"/>
        <end position="358"/>
    </location>
</feature>
<evidence type="ECO:0000256" key="7">
    <source>
        <dbReference type="ARBA" id="ARBA00023136"/>
    </source>
</evidence>
<feature type="transmembrane region" description="Helical" evidence="9">
    <location>
        <begin position="74"/>
        <end position="94"/>
    </location>
</feature>
<evidence type="ECO:0000256" key="2">
    <source>
        <dbReference type="ARBA" id="ARBA00022448"/>
    </source>
</evidence>
<evidence type="ECO:0000313" key="11">
    <source>
        <dbReference type="EMBL" id="VUT01639.1"/>
    </source>
</evidence>
<dbReference type="GO" id="GO:0005886">
    <property type="term" value="C:plasma membrane"/>
    <property type="evidence" value="ECO:0007669"/>
    <property type="project" value="UniProtKB-SubCell"/>
</dbReference>
<evidence type="ECO:0000256" key="5">
    <source>
        <dbReference type="ARBA" id="ARBA00022692"/>
    </source>
</evidence>
<keyword evidence="3 8" id="KW-1003">Cell membrane</keyword>
<evidence type="ECO:0000256" key="6">
    <source>
        <dbReference type="ARBA" id="ARBA00022989"/>
    </source>
</evidence>
<feature type="transmembrane region" description="Helical" evidence="9">
    <location>
        <begin position="137"/>
        <end position="157"/>
    </location>
</feature>
<evidence type="ECO:0000313" key="12">
    <source>
        <dbReference type="Proteomes" id="UP000318370"/>
    </source>
</evidence>
<feature type="transmembrane region" description="Helical" evidence="9">
    <location>
        <begin position="34"/>
        <end position="54"/>
    </location>
</feature>
<dbReference type="PIRSF" id="PIRSF006351">
    <property type="entry name" value="PTS_EIIC-Cellobiose"/>
    <property type="match status" value="1"/>
</dbReference>
<feature type="transmembrane region" description="Helical" evidence="9">
    <location>
        <begin position="225"/>
        <end position="252"/>
    </location>
</feature>
<sequence>MSRANSFITWLEHWLTPVAARIERQRHISSIKNGMIALMAVLMVGSISLMLMGIGGMFPQGSAISLWFKHYNSLISLPFQFTFGLLSVYCAASVAWHHAQQMQVPILPAITGSMMATLMLNVSIVDGKMVTDYLDSRGLFVALIASLCTVELMAFFIRKRITIRINGLPAGIAQTFESIIPLLVSLVAAMLVQGTVTHLSDGLILPQVLMNVLAPAFNSIDTPQAVFLISFLEMVFWFIGLNGYAIIVGVVLPFMTQYLAENAAAFAAGAPIPHVFAPNFWDYFLGFSGSGITGALVILALRSRSQELRAVGKAAVVPAIFTISEPVVFGLPVAWNPWFFIPFVLGTPTIGVMSWYIFHWGWVRPPVTNVGATPIPLAQYLSTMDWRAVILGFAILGIATLFYYPFFRLYERSLLQKAQQQDSRQAAFDSLDLDF</sequence>
<keyword evidence="2 8" id="KW-0813">Transport</keyword>
<keyword evidence="6 9" id="KW-1133">Transmembrane helix</keyword>
<comment type="subcellular location">
    <subcellularLocation>
        <location evidence="1">Cell membrane</location>
        <topology evidence="1">Multi-pass membrane protein</topology>
    </subcellularLocation>
</comment>
<evidence type="ECO:0000256" key="3">
    <source>
        <dbReference type="ARBA" id="ARBA00022475"/>
    </source>
</evidence>
<keyword evidence="4 8" id="KW-0762">Sugar transport</keyword>
<keyword evidence="7 8" id="KW-0472">Membrane</keyword>
<dbReference type="Pfam" id="PF02378">
    <property type="entry name" value="PTS_EIIC"/>
    <property type="match status" value="1"/>
</dbReference>
<dbReference type="AlphaFoldDB" id="A0A564N6M1"/>
<dbReference type="PANTHER" id="PTHR33989:SF4">
    <property type="entry name" value="PTS SYSTEM N,N'-DIACETYLCHITOBIOSE-SPECIFIC EIIC COMPONENT"/>
    <property type="match status" value="1"/>
</dbReference>
<evidence type="ECO:0000256" key="8">
    <source>
        <dbReference type="PIRNR" id="PIRNR006351"/>
    </source>
</evidence>
<feature type="transmembrane region" description="Helical" evidence="9">
    <location>
        <begin position="178"/>
        <end position="205"/>
    </location>
</feature>
<name>A0A564N6M1_9ENTR</name>
<feature type="transmembrane region" description="Helical" evidence="9">
    <location>
        <begin position="106"/>
        <end position="125"/>
    </location>
</feature>
<keyword evidence="5 9" id="KW-0812">Transmembrane</keyword>
<dbReference type="InterPro" id="IPR004501">
    <property type="entry name" value="PTS_EIIC_3"/>
</dbReference>
<dbReference type="EMBL" id="CABGHF010000045">
    <property type="protein sequence ID" value="VUT01639.1"/>
    <property type="molecule type" value="Genomic_DNA"/>
</dbReference>
<organism evidence="11 12">
    <name type="scientific">Klebsiella spallanzanii</name>
    <dbReference type="NCBI Taxonomy" id="2587528"/>
    <lineage>
        <taxon>Bacteria</taxon>
        <taxon>Pseudomonadati</taxon>
        <taxon>Pseudomonadota</taxon>
        <taxon>Gammaproteobacteria</taxon>
        <taxon>Enterobacterales</taxon>
        <taxon>Enterobacteriaceae</taxon>
        <taxon>Klebsiella/Raoultella group</taxon>
        <taxon>Klebsiella</taxon>
    </lineage>
</organism>
<reference evidence="11 12" key="1">
    <citation type="submission" date="2019-07" db="EMBL/GenBank/DDBJ databases">
        <authorList>
            <person name="Brisse S."/>
            <person name="Rodrigues C."/>
            <person name="Thorpe H."/>
        </authorList>
    </citation>
    <scope>NUCLEOTIDE SEQUENCE [LARGE SCALE GENOMIC DNA]</scope>
    <source>
        <strain evidence="11">SB6408</strain>
    </source>
</reference>
<feature type="domain" description="PTS EIIC type-3" evidence="10">
    <location>
        <begin position="11"/>
        <end position="406"/>
    </location>
</feature>
<evidence type="ECO:0000256" key="4">
    <source>
        <dbReference type="ARBA" id="ARBA00022597"/>
    </source>
</evidence>